<dbReference type="InterPro" id="IPR018303">
    <property type="entry name" value="ATPase_P-typ_P_site"/>
</dbReference>
<dbReference type="EMBL" id="VSSQ01026315">
    <property type="protein sequence ID" value="MPM74971.1"/>
    <property type="molecule type" value="Genomic_DNA"/>
</dbReference>
<evidence type="ECO:0000256" key="1">
    <source>
        <dbReference type="ARBA" id="ARBA00004370"/>
    </source>
</evidence>
<dbReference type="AlphaFoldDB" id="A0A645CDI3"/>
<dbReference type="GO" id="GO:0043682">
    <property type="term" value="F:P-type divalent copper transporter activity"/>
    <property type="evidence" value="ECO:0007669"/>
    <property type="project" value="TreeGrafter"/>
</dbReference>
<evidence type="ECO:0000256" key="2">
    <source>
        <dbReference type="ARBA" id="ARBA00022692"/>
    </source>
</evidence>
<gene>
    <name evidence="6" type="primary">copA_36</name>
    <name evidence="6" type="ORF">SDC9_121960</name>
</gene>
<dbReference type="InterPro" id="IPR023299">
    <property type="entry name" value="ATPase_P-typ_cyto_dom_N"/>
</dbReference>
<accession>A0A645CDI3</accession>
<comment type="subcellular location">
    <subcellularLocation>
        <location evidence="1">Membrane</location>
    </subcellularLocation>
</comment>
<keyword evidence="5" id="KW-0472">Membrane</keyword>
<evidence type="ECO:0000313" key="6">
    <source>
        <dbReference type="EMBL" id="MPM74971.1"/>
    </source>
</evidence>
<evidence type="ECO:0000256" key="3">
    <source>
        <dbReference type="ARBA" id="ARBA00022967"/>
    </source>
</evidence>
<dbReference type="GO" id="GO:0000166">
    <property type="term" value="F:nucleotide binding"/>
    <property type="evidence" value="ECO:0007669"/>
    <property type="project" value="InterPro"/>
</dbReference>
<dbReference type="SUPFAM" id="SSF81660">
    <property type="entry name" value="Metal cation-transporting ATPase, ATP-binding domain N"/>
    <property type="match status" value="1"/>
</dbReference>
<sequence length="131" mass="13745">MAGIFVPVVIVIAILAAAVWLMAGQDLPLCPGGVHHRAGHRLSPRLGPCHAHRHHGGNRPWASNGILIRSGEALEITHKTSAVVLDKTGTVTEGKPAVREILPLGMEENQLLALAAGVESVSQHPFASAIV</sequence>
<dbReference type="Gene3D" id="3.40.1110.10">
    <property type="entry name" value="Calcium-transporting ATPase, cytoplasmic domain N"/>
    <property type="match status" value="1"/>
</dbReference>
<organism evidence="6">
    <name type="scientific">bioreactor metagenome</name>
    <dbReference type="NCBI Taxonomy" id="1076179"/>
    <lineage>
        <taxon>unclassified sequences</taxon>
        <taxon>metagenomes</taxon>
        <taxon>ecological metagenomes</taxon>
    </lineage>
</organism>
<evidence type="ECO:0000256" key="4">
    <source>
        <dbReference type="ARBA" id="ARBA00022989"/>
    </source>
</evidence>
<evidence type="ECO:0000256" key="5">
    <source>
        <dbReference type="ARBA" id="ARBA00023136"/>
    </source>
</evidence>
<dbReference type="InterPro" id="IPR023214">
    <property type="entry name" value="HAD_sf"/>
</dbReference>
<comment type="caution">
    <text evidence="6">The sequence shown here is derived from an EMBL/GenBank/DDBJ whole genome shotgun (WGS) entry which is preliminary data.</text>
</comment>
<keyword evidence="2" id="KW-0812">Transmembrane</keyword>
<keyword evidence="3" id="KW-1278">Translocase</keyword>
<dbReference type="Gene3D" id="3.40.50.1000">
    <property type="entry name" value="HAD superfamily/HAD-like"/>
    <property type="match status" value="1"/>
</dbReference>
<proteinExistence type="predicted"/>
<dbReference type="GO" id="GO:0016020">
    <property type="term" value="C:membrane"/>
    <property type="evidence" value="ECO:0007669"/>
    <property type="project" value="UniProtKB-SubCell"/>
</dbReference>
<dbReference type="PANTHER" id="PTHR43520:SF8">
    <property type="entry name" value="P-TYPE CU(+) TRANSPORTER"/>
    <property type="match status" value="1"/>
</dbReference>
<protein>
    <submittedName>
        <fullName evidence="6">Copper-exporting P-type ATPase</fullName>
    </submittedName>
</protein>
<name>A0A645CDI3_9ZZZZ</name>
<dbReference type="PROSITE" id="PS00154">
    <property type="entry name" value="ATPASE_E1_E2"/>
    <property type="match status" value="1"/>
</dbReference>
<reference evidence="6" key="1">
    <citation type="submission" date="2019-08" db="EMBL/GenBank/DDBJ databases">
        <authorList>
            <person name="Kucharzyk K."/>
            <person name="Murdoch R.W."/>
            <person name="Higgins S."/>
            <person name="Loffler F."/>
        </authorList>
    </citation>
    <scope>NUCLEOTIDE SEQUENCE</scope>
</reference>
<keyword evidence="4" id="KW-1133">Transmembrane helix</keyword>
<dbReference type="GO" id="GO:0055070">
    <property type="term" value="P:copper ion homeostasis"/>
    <property type="evidence" value="ECO:0007669"/>
    <property type="project" value="TreeGrafter"/>
</dbReference>
<dbReference type="PANTHER" id="PTHR43520">
    <property type="entry name" value="ATP7, ISOFORM B"/>
    <property type="match status" value="1"/>
</dbReference>
<dbReference type="GO" id="GO:0005507">
    <property type="term" value="F:copper ion binding"/>
    <property type="evidence" value="ECO:0007669"/>
    <property type="project" value="TreeGrafter"/>
</dbReference>